<dbReference type="InterPro" id="IPR011053">
    <property type="entry name" value="Single_hybrid_motif"/>
</dbReference>
<dbReference type="InterPro" id="IPR050743">
    <property type="entry name" value="2-oxoacid_DH_E2_comp"/>
</dbReference>
<evidence type="ECO:0000256" key="6">
    <source>
        <dbReference type="RuleBase" id="RU003423"/>
    </source>
</evidence>
<evidence type="ECO:0000256" key="4">
    <source>
        <dbReference type="ARBA" id="ARBA00022823"/>
    </source>
</evidence>
<evidence type="ECO:0000256" key="2">
    <source>
        <dbReference type="ARBA" id="ARBA00007317"/>
    </source>
</evidence>
<dbReference type="Gene3D" id="3.30.559.10">
    <property type="entry name" value="Chloramphenicol acetyltransferase-like domain"/>
    <property type="match status" value="1"/>
</dbReference>
<comment type="cofactor">
    <cofactor evidence="1 6">
        <name>(R)-lipoate</name>
        <dbReference type="ChEBI" id="CHEBI:83088"/>
    </cofactor>
</comment>
<reference evidence="11" key="1">
    <citation type="submission" date="2016-11" db="EMBL/GenBank/DDBJ databases">
        <authorList>
            <person name="Varghese N."/>
            <person name="Submissions S."/>
        </authorList>
    </citation>
    <scope>NUCLEOTIDE SEQUENCE [LARGE SCALE GENOMIC DNA]</scope>
    <source>
        <strain evidence="11">USBA-503</strain>
    </source>
</reference>
<feature type="domain" description="Peripheral subunit-binding (PSBD)" evidence="9">
    <location>
        <begin position="123"/>
        <end position="160"/>
    </location>
</feature>
<dbReference type="EC" id="2.3.1.-" evidence="6"/>
<gene>
    <name evidence="10" type="ORF">SAMN05443507_11362</name>
</gene>
<dbReference type="InterPro" id="IPR003016">
    <property type="entry name" value="2-oxoA_DH_lipoyl-BS"/>
</dbReference>
<dbReference type="GO" id="GO:0016407">
    <property type="term" value="F:acetyltransferase activity"/>
    <property type="evidence" value="ECO:0007669"/>
    <property type="project" value="TreeGrafter"/>
</dbReference>
<evidence type="ECO:0000256" key="3">
    <source>
        <dbReference type="ARBA" id="ARBA00022679"/>
    </source>
</evidence>
<feature type="region of interest" description="Disordered" evidence="7">
    <location>
        <begin position="78"/>
        <end position="120"/>
    </location>
</feature>
<dbReference type="Pfam" id="PF02817">
    <property type="entry name" value="E3_binding"/>
    <property type="match status" value="1"/>
</dbReference>
<dbReference type="EMBL" id="FRAF01000013">
    <property type="protein sequence ID" value="SHK41074.1"/>
    <property type="molecule type" value="Genomic_DNA"/>
</dbReference>
<evidence type="ECO:0000256" key="5">
    <source>
        <dbReference type="ARBA" id="ARBA00023315"/>
    </source>
</evidence>
<evidence type="ECO:0000313" key="10">
    <source>
        <dbReference type="EMBL" id="SHK41074.1"/>
    </source>
</evidence>
<accession>A0A1M6S8E2</accession>
<dbReference type="Pfam" id="PF00364">
    <property type="entry name" value="Biotin_lipoyl"/>
    <property type="match status" value="1"/>
</dbReference>
<sequence>MDVKMPQLGESVTEGTLGRWLKQVGDPVRKYEPIAEVITDKVTAEVPSDVDGRMAEHYIAEGTTVAVGTLICRIETLNEENTGSQPTSSSVPADSPSKASLTSTLNEDRHQVEKKANSRSLGRYSPAVLRLAEEHQVDLRQVMGSGEGGRITRKDVLAFIEQGSQPSMAIPETKQTELSSAVPSSAKAPEHSQPAAAEARATENGDYTVLPATPIRRTIARRMLESKRTAPHAWTMVEVDATSLVRYRDRQKKGFVEREGVSLTYLPFFIKAVANALRQYPMLNAAWVDDEIRLMKNIHISIAIATDDALVVPVIHHADRLSVTGIAHALNDLATRARNGKLTMADMEGGTFTVNNTGAFGSILSQPIINQPQAAILSVESIVKRPMVMDDDMIAIRHMVNLCLSLDHRLLDGWVAGQFLKAVKEQVEQAGEHLTLG</sequence>
<dbReference type="InterPro" id="IPR000089">
    <property type="entry name" value="Biotin_lipoyl"/>
</dbReference>
<evidence type="ECO:0000256" key="1">
    <source>
        <dbReference type="ARBA" id="ARBA00001938"/>
    </source>
</evidence>
<dbReference type="GO" id="GO:0005737">
    <property type="term" value="C:cytoplasm"/>
    <property type="evidence" value="ECO:0007669"/>
    <property type="project" value="TreeGrafter"/>
</dbReference>
<dbReference type="Proteomes" id="UP000184016">
    <property type="component" value="Unassembled WGS sequence"/>
</dbReference>
<dbReference type="Gene3D" id="2.40.50.100">
    <property type="match status" value="1"/>
</dbReference>
<dbReference type="InterPro" id="IPR004167">
    <property type="entry name" value="PSBD"/>
</dbReference>
<dbReference type="Gene3D" id="4.10.320.10">
    <property type="entry name" value="E3-binding domain"/>
    <property type="match status" value="1"/>
</dbReference>
<feature type="domain" description="Lipoyl-binding" evidence="8">
    <location>
        <begin position="1"/>
        <end position="75"/>
    </location>
</feature>
<keyword evidence="5 6" id="KW-0012">Acyltransferase</keyword>
<dbReference type="CDD" id="cd06849">
    <property type="entry name" value="lipoyl_domain"/>
    <property type="match status" value="1"/>
</dbReference>
<dbReference type="InterPro" id="IPR001078">
    <property type="entry name" value="2-oxoacid_DH_actylTfrase"/>
</dbReference>
<keyword evidence="4 6" id="KW-0450">Lipoyl</keyword>
<proteinExistence type="inferred from homology"/>
<dbReference type="PANTHER" id="PTHR43178">
    <property type="entry name" value="DIHYDROLIPOAMIDE ACETYLTRANSFERASE COMPONENT OF PYRUVATE DEHYDROGENASE COMPLEX"/>
    <property type="match status" value="1"/>
</dbReference>
<evidence type="ECO:0000313" key="11">
    <source>
        <dbReference type="Proteomes" id="UP000184016"/>
    </source>
</evidence>
<keyword evidence="3 6" id="KW-0808">Transferase</keyword>
<feature type="compositionally biased region" description="Polar residues" evidence="7">
    <location>
        <begin position="79"/>
        <end position="105"/>
    </location>
</feature>
<dbReference type="PROSITE" id="PS50968">
    <property type="entry name" value="BIOTINYL_LIPOYL"/>
    <property type="match status" value="1"/>
</dbReference>
<keyword evidence="11" id="KW-1185">Reference proteome</keyword>
<dbReference type="SUPFAM" id="SSF52777">
    <property type="entry name" value="CoA-dependent acyltransferases"/>
    <property type="match status" value="1"/>
</dbReference>
<dbReference type="SUPFAM" id="SSF51230">
    <property type="entry name" value="Single hybrid motif"/>
    <property type="match status" value="1"/>
</dbReference>
<evidence type="ECO:0000259" key="8">
    <source>
        <dbReference type="PROSITE" id="PS50968"/>
    </source>
</evidence>
<dbReference type="InterPro" id="IPR036625">
    <property type="entry name" value="E3-bd_dom_sf"/>
</dbReference>
<protein>
    <recommendedName>
        <fullName evidence="6">Dihydrolipoamide acetyltransferase component of pyruvate dehydrogenase complex</fullName>
        <ecNumber evidence="6">2.3.1.-</ecNumber>
    </recommendedName>
</protein>
<dbReference type="PANTHER" id="PTHR43178:SF5">
    <property type="entry name" value="LIPOAMIDE ACYLTRANSFERASE COMPONENT OF BRANCHED-CHAIN ALPHA-KETO ACID DEHYDROGENASE COMPLEX, MITOCHONDRIAL"/>
    <property type="match status" value="1"/>
</dbReference>
<dbReference type="STRING" id="1830138.SAMN05443507_11362"/>
<dbReference type="Pfam" id="PF00198">
    <property type="entry name" value="2-oxoacid_dh"/>
    <property type="match status" value="1"/>
</dbReference>
<dbReference type="SUPFAM" id="SSF47005">
    <property type="entry name" value="Peripheral subunit-binding domain of 2-oxo acid dehydrogenase complex"/>
    <property type="match status" value="1"/>
</dbReference>
<evidence type="ECO:0000256" key="7">
    <source>
        <dbReference type="SAM" id="MobiDB-lite"/>
    </source>
</evidence>
<organism evidence="10 11">
    <name type="scientific">Alicyclobacillus tolerans</name>
    <dbReference type="NCBI Taxonomy" id="90970"/>
    <lineage>
        <taxon>Bacteria</taxon>
        <taxon>Bacillati</taxon>
        <taxon>Bacillota</taxon>
        <taxon>Bacilli</taxon>
        <taxon>Bacillales</taxon>
        <taxon>Alicyclobacillaceae</taxon>
        <taxon>Alicyclobacillus</taxon>
    </lineage>
</organism>
<dbReference type="AlphaFoldDB" id="A0A1M6S8E2"/>
<feature type="region of interest" description="Disordered" evidence="7">
    <location>
        <begin position="164"/>
        <end position="204"/>
    </location>
</feature>
<evidence type="ECO:0000259" key="9">
    <source>
        <dbReference type="PROSITE" id="PS51826"/>
    </source>
</evidence>
<name>A0A1M6S8E2_9BACL</name>
<comment type="similarity">
    <text evidence="2 6">Belongs to the 2-oxoacid dehydrogenase family.</text>
</comment>
<dbReference type="FunFam" id="3.30.559.10:FF:000007">
    <property type="entry name" value="Dihydrolipoamide acetyltransferase component of pyruvate dehydrogenase complex"/>
    <property type="match status" value="1"/>
</dbReference>
<dbReference type="PROSITE" id="PS00189">
    <property type="entry name" value="LIPOYL"/>
    <property type="match status" value="1"/>
</dbReference>
<dbReference type="GO" id="GO:0031405">
    <property type="term" value="F:lipoic acid binding"/>
    <property type="evidence" value="ECO:0007669"/>
    <property type="project" value="TreeGrafter"/>
</dbReference>
<feature type="compositionally biased region" description="Basic and acidic residues" evidence="7">
    <location>
        <begin position="106"/>
        <end position="116"/>
    </location>
</feature>
<dbReference type="PROSITE" id="PS51826">
    <property type="entry name" value="PSBD"/>
    <property type="match status" value="1"/>
</dbReference>
<dbReference type="InterPro" id="IPR023213">
    <property type="entry name" value="CAT-like_dom_sf"/>
</dbReference>